<organism evidence="2 3">
    <name type="scientific">Pelagihabitans pacificus</name>
    <dbReference type="NCBI Taxonomy" id="2696054"/>
    <lineage>
        <taxon>Bacteria</taxon>
        <taxon>Pseudomonadati</taxon>
        <taxon>Bacteroidota</taxon>
        <taxon>Flavobacteriia</taxon>
        <taxon>Flavobacteriales</taxon>
        <taxon>Flavobacteriaceae</taxon>
        <taxon>Pelagihabitans</taxon>
    </lineage>
</organism>
<proteinExistence type="predicted"/>
<comment type="caution">
    <text evidence="2">The sequence shown here is derived from an EMBL/GenBank/DDBJ whole genome shotgun (WGS) entry which is preliminary data.</text>
</comment>
<keyword evidence="2" id="KW-0489">Methyltransferase</keyword>
<dbReference type="Pfam" id="PF13847">
    <property type="entry name" value="Methyltransf_31"/>
    <property type="match status" value="1"/>
</dbReference>
<dbReference type="Proteomes" id="UP000707206">
    <property type="component" value="Unassembled WGS sequence"/>
</dbReference>
<reference evidence="2" key="2">
    <citation type="submission" date="2020-03" db="EMBL/GenBank/DDBJ databases">
        <title>Flavobacteriaceae bacterium strain TP-CH-4, a member of the family Flavobacteriaceae isolated from a deep-sea seamount.</title>
        <authorList>
            <person name="Zhang D.-C."/>
        </authorList>
    </citation>
    <scope>NUCLEOTIDE SEQUENCE</scope>
    <source>
        <strain evidence="2">TP-CH-4</strain>
    </source>
</reference>
<protein>
    <submittedName>
        <fullName evidence="2">Methyltransferase domain-containing protein</fullName>
    </submittedName>
</protein>
<dbReference type="CDD" id="cd02440">
    <property type="entry name" value="AdoMet_MTases"/>
    <property type="match status" value="1"/>
</dbReference>
<evidence type="ECO:0000313" key="2">
    <source>
        <dbReference type="EMBL" id="NHF59906.1"/>
    </source>
</evidence>
<dbReference type="Gene3D" id="3.40.50.150">
    <property type="entry name" value="Vaccinia Virus protein VP39"/>
    <property type="match status" value="1"/>
</dbReference>
<sequence length="210" mass="23752">MAFFSLVGFTCKAQYTSEDWNDRDTWMQVPRLMALAEVGENNKVADLGCHEGYFTFHLSEKVGDKGKVYAVDVSLYRLDDLKEHLKERAVTNVDVILGDPDDPKLPISSLDVVMLIDTYHEIRDYTTVLEKIKKALKPGGRLLILEKLKAHKKGKGREEQALAHTLSPKYVKQELGDAGFLVGKEVTDFGTWNHEDEKQMWVVVATKPDA</sequence>
<evidence type="ECO:0000313" key="3">
    <source>
        <dbReference type="Proteomes" id="UP000707206"/>
    </source>
</evidence>
<dbReference type="RefSeq" id="WP_166204883.1">
    <property type="nucleotide sequence ID" value="NZ_VIKU02000003.1"/>
</dbReference>
<dbReference type="PANTHER" id="PTHR43861">
    <property type="entry name" value="TRANS-ACONITATE 2-METHYLTRANSFERASE-RELATED"/>
    <property type="match status" value="1"/>
</dbReference>
<dbReference type="SUPFAM" id="SSF53335">
    <property type="entry name" value="S-adenosyl-L-methionine-dependent methyltransferases"/>
    <property type="match status" value="1"/>
</dbReference>
<reference evidence="2" key="1">
    <citation type="submission" date="2019-07" db="EMBL/GenBank/DDBJ databases">
        <authorList>
            <person name="De-Chao Zhang Q."/>
        </authorList>
    </citation>
    <scope>NUCLEOTIDE SEQUENCE</scope>
    <source>
        <strain evidence="2">TP-CH-4</strain>
    </source>
</reference>
<feature type="domain" description="Methyltransferase" evidence="1">
    <location>
        <begin position="41"/>
        <end position="148"/>
    </location>
</feature>
<name>A0A967B0J3_9FLAO</name>
<keyword evidence="3" id="KW-1185">Reference proteome</keyword>
<evidence type="ECO:0000259" key="1">
    <source>
        <dbReference type="Pfam" id="PF13847"/>
    </source>
</evidence>
<keyword evidence="2" id="KW-0808">Transferase</keyword>
<dbReference type="GO" id="GO:0008168">
    <property type="term" value="F:methyltransferase activity"/>
    <property type="evidence" value="ECO:0007669"/>
    <property type="project" value="UniProtKB-KW"/>
</dbReference>
<dbReference type="GO" id="GO:0032259">
    <property type="term" value="P:methylation"/>
    <property type="evidence" value="ECO:0007669"/>
    <property type="project" value="UniProtKB-KW"/>
</dbReference>
<gene>
    <name evidence="2" type="ORF">FK220_011180</name>
</gene>
<accession>A0A967B0J3</accession>
<dbReference type="AlphaFoldDB" id="A0A967B0J3"/>
<dbReference type="EMBL" id="VIKU02000003">
    <property type="protein sequence ID" value="NHF59906.1"/>
    <property type="molecule type" value="Genomic_DNA"/>
</dbReference>
<dbReference type="InterPro" id="IPR029063">
    <property type="entry name" value="SAM-dependent_MTases_sf"/>
</dbReference>
<dbReference type="InterPro" id="IPR025714">
    <property type="entry name" value="Methyltranfer_dom"/>
</dbReference>